<sequence length="68" mass="8031">MSQVESNEFELDDLTDDVEIIKEISPKDSKAKQKLEARRRIDELLEQKRLRQLLDDWDLDDDDALNDA</sequence>
<proteinExistence type="predicted"/>
<dbReference type="Proteomes" id="UP000004374">
    <property type="component" value="Unassembled WGS sequence"/>
</dbReference>
<dbReference type="OrthoDB" id="5772529at2"/>
<dbReference type="Pfam" id="PF26620">
    <property type="entry name" value="DUF8197"/>
    <property type="match status" value="1"/>
</dbReference>
<dbReference type="NCBIfam" id="NF046101">
    <property type="entry name" value="PA3496_fam"/>
    <property type="match status" value="1"/>
</dbReference>
<protein>
    <submittedName>
        <fullName evidence="1">Uncharacterized protein</fullName>
    </submittedName>
</protein>
<gene>
    <name evidence="1" type="ORF">RNAN_2334</name>
</gene>
<accession>I1DZ54</accession>
<dbReference type="AlphaFoldDB" id="I1DZ54"/>
<evidence type="ECO:0000313" key="1">
    <source>
        <dbReference type="EMBL" id="GAB59332.1"/>
    </source>
</evidence>
<dbReference type="InterPro" id="IPR058059">
    <property type="entry name" value="PA3496-like"/>
</dbReference>
<reference evidence="1 2" key="1">
    <citation type="journal article" date="2012" name="J. Bacteriol.">
        <title>Genome Sequence of the Protease-Producing Bacterium Rheinheimera nanhaiensis E407-8T, Isolated from Deep-Sea Sediment of the South China Sea.</title>
        <authorList>
            <person name="Zhang X.-Y."/>
            <person name="Zhang Y.-J."/>
            <person name="Qin Q.-L."/>
            <person name="Xie B.-B."/>
            <person name="Chen X.-L."/>
            <person name="Zhou B.-C."/>
            <person name="Zhang Y.-Z."/>
        </authorList>
    </citation>
    <scope>NUCLEOTIDE SEQUENCE [LARGE SCALE GENOMIC DNA]</scope>
    <source>
        <strain evidence="1 2">E407-8</strain>
    </source>
</reference>
<organism evidence="1 2">
    <name type="scientific">Rheinheimera nanhaiensis E407-8</name>
    <dbReference type="NCBI Taxonomy" id="562729"/>
    <lineage>
        <taxon>Bacteria</taxon>
        <taxon>Pseudomonadati</taxon>
        <taxon>Pseudomonadota</taxon>
        <taxon>Gammaproteobacteria</taxon>
        <taxon>Chromatiales</taxon>
        <taxon>Chromatiaceae</taxon>
        <taxon>Rheinheimera</taxon>
    </lineage>
</organism>
<dbReference type="InterPro" id="IPR058510">
    <property type="entry name" value="DUF8197"/>
</dbReference>
<name>I1DZ54_9GAMM</name>
<dbReference type="RefSeq" id="WP_008221845.1">
    <property type="nucleotide sequence ID" value="NZ_BAFK01000012.1"/>
</dbReference>
<dbReference type="EMBL" id="BAFK01000012">
    <property type="protein sequence ID" value="GAB59332.1"/>
    <property type="molecule type" value="Genomic_DNA"/>
</dbReference>
<evidence type="ECO:0000313" key="2">
    <source>
        <dbReference type="Proteomes" id="UP000004374"/>
    </source>
</evidence>
<keyword evidence="2" id="KW-1185">Reference proteome</keyword>
<comment type="caution">
    <text evidence="1">The sequence shown here is derived from an EMBL/GenBank/DDBJ whole genome shotgun (WGS) entry which is preliminary data.</text>
</comment>